<dbReference type="Pfam" id="PF05193">
    <property type="entry name" value="Peptidase_M16_C"/>
    <property type="match status" value="1"/>
</dbReference>
<dbReference type="AlphaFoldDB" id="A0A6N4A082"/>
<dbReference type="RefSeq" id="WP_071449009.1">
    <property type="nucleotide sequence ID" value="NZ_MLOK01000047.1"/>
</dbReference>
<organism evidence="2 3">
    <name type="scientific">Oenococcus oeni</name>
    <name type="common">Leuconostoc oenos</name>
    <dbReference type="NCBI Taxonomy" id="1247"/>
    <lineage>
        <taxon>Bacteria</taxon>
        <taxon>Bacillati</taxon>
        <taxon>Bacillota</taxon>
        <taxon>Bacilli</taxon>
        <taxon>Lactobacillales</taxon>
        <taxon>Lactobacillaceae</taxon>
        <taxon>Oenococcus</taxon>
    </lineage>
</organism>
<dbReference type="SUPFAM" id="SSF63411">
    <property type="entry name" value="LuxS/MPP-like metallohydrolase"/>
    <property type="match status" value="2"/>
</dbReference>
<accession>A0A6N4A082</accession>
<dbReference type="GO" id="GO:0046872">
    <property type="term" value="F:metal ion binding"/>
    <property type="evidence" value="ECO:0007669"/>
    <property type="project" value="InterPro"/>
</dbReference>
<dbReference type="EMBL" id="MLOK01000047">
    <property type="protein sequence ID" value="OIM20804.1"/>
    <property type="molecule type" value="Genomic_DNA"/>
</dbReference>
<name>A0A6N4A082_OENOE</name>
<dbReference type="Proteomes" id="UP000181728">
    <property type="component" value="Unassembled WGS sequence"/>
</dbReference>
<comment type="caution">
    <text evidence="2">The sequence shown here is derived from an EMBL/GenBank/DDBJ whole genome shotgun (WGS) entry which is preliminary data.</text>
</comment>
<gene>
    <name evidence="2" type="ORF">ATX59_06785</name>
</gene>
<dbReference type="InterPro" id="IPR007863">
    <property type="entry name" value="Peptidase_M16_C"/>
</dbReference>
<reference evidence="2 3" key="1">
    <citation type="journal article" date="2016" name="BMC Genomics">
        <title>Consensus pan-genome assembly of the specialised wine bacterium Oenococcus oeni.</title>
        <authorList>
            <person name="Sternes P.R."/>
            <person name="Borneman A.R."/>
        </authorList>
    </citation>
    <scope>NUCLEOTIDE SEQUENCE [LARGE SCALE GENOMIC DNA]</scope>
    <source>
        <strain evidence="2 3">AWRIB661</strain>
    </source>
</reference>
<evidence type="ECO:0000313" key="3">
    <source>
        <dbReference type="Proteomes" id="UP000181728"/>
    </source>
</evidence>
<protein>
    <submittedName>
        <fullName evidence="2">Peptidase M16</fullName>
    </submittedName>
</protein>
<dbReference type="InterPro" id="IPR011249">
    <property type="entry name" value="Metalloenz_LuxS/M16"/>
</dbReference>
<sequence length="417" mass="47560">MEKLSNGINLDLICTDQFESVKIVVDFCQSFEKESAAPRAMLARILENSSQAFSNRQLIARQLNRLYGAHFSVSTVRFGQISKIRFSLKLPNPNIADDYPLVEKGLAFLFEQIYRPLIINDLFPEVFFQTEKKNFLAEYLAAFDDKSYKLHRQALMKYFSDPNMQVSPEGDADSIKKLTNFSIVEAFKQMLLTNHVAMSVSGPIEKENIKKIIARWPILSTESVTLNDLNYRQETHNLSKVRLYERGEQSLIEDVYSLIDYNYSSEQRFLAILFSRLLGGSSQSLLFSDIREKRHLVYYVNSSILGQDSLMVIQAGLDKNNLVEVEKEIRAQITNIKHGNFSDKLFASIKKELTTGIISSEDYQGSAVENHLNGFLSGYKVDPNDAIKIINSVTKDQVSDFSRHSIEQTEALLINEN</sequence>
<feature type="domain" description="Peptidase M16 C-terminal" evidence="1">
    <location>
        <begin position="183"/>
        <end position="353"/>
    </location>
</feature>
<proteinExistence type="predicted"/>
<evidence type="ECO:0000259" key="1">
    <source>
        <dbReference type="Pfam" id="PF05193"/>
    </source>
</evidence>
<dbReference type="Gene3D" id="3.30.830.10">
    <property type="entry name" value="Metalloenzyme, LuxS/M16 peptidase-like"/>
    <property type="match status" value="2"/>
</dbReference>
<evidence type="ECO:0000313" key="2">
    <source>
        <dbReference type="EMBL" id="OIM20804.1"/>
    </source>
</evidence>